<name>A0A0G0VD21_9BACT</name>
<evidence type="ECO:0000313" key="4">
    <source>
        <dbReference type="Proteomes" id="UP000034108"/>
    </source>
</evidence>
<dbReference type="STRING" id="1619048.UU49_C0028G0005"/>
<protein>
    <recommendedName>
        <fullName evidence="5">Integral membrane protein CcmA involved in cell shape determination</fullName>
    </recommendedName>
</protein>
<accession>A0A0G0VD21</accession>
<evidence type="ECO:0000256" key="1">
    <source>
        <dbReference type="ARBA" id="ARBA00044755"/>
    </source>
</evidence>
<dbReference type="Pfam" id="PF04519">
    <property type="entry name" value="Bactofilin"/>
    <property type="match status" value="1"/>
</dbReference>
<reference evidence="3 4" key="1">
    <citation type="journal article" date="2015" name="Nature">
        <title>rRNA introns, odd ribosomes, and small enigmatic genomes across a large radiation of phyla.</title>
        <authorList>
            <person name="Brown C.T."/>
            <person name="Hug L.A."/>
            <person name="Thomas B.C."/>
            <person name="Sharon I."/>
            <person name="Castelle C.J."/>
            <person name="Singh A."/>
            <person name="Wilkins M.J."/>
            <person name="Williams K.H."/>
            <person name="Banfield J.F."/>
        </authorList>
    </citation>
    <scope>NUCLEOTIDE SEQUENCE [LARGE SCALE GENOMIC DNA]</scope>
</reference>
<organism evidence="3 4">
    <name type="scientific">Candidatus Magasanikbacteria bacterium GW2011_GWC2_41_17</name>
    <dbReference type="NCBI Taxonomy" id="1619048"/>
    <lineage>
        <taxon>Bacteria</taxon>
        <taxon>Candidatus Magasanikiibacteriota</taxon>
    </lineage>
</organism>
<proteinExistence type="inferred from homology"/>
<feature type="region of interest" description="Disordered" evidence="2">
    <location>
        <begin position="104"/>
        <end position="124"/>
    </location>
</feature>
<evidence type="ECO:0008006" key="5">
    <source>
        <dbReference type="Google" id="ProtNLM"/>
    </source>
</evidence>
<dbReference type="PANTHER" id="PTHR35024">
    <property type="entry name" value="HYPOTHETICAL CYTOSOLIC PROTEIN"/>
    <property type="match status" value="1"/>
</dbReference>
<sequence>METIVGPSVKVEGEFVSEGNIVIEGQVSGTVKTAKHLRVEEGAKINANVGAESALVSGEVHGNMKINSTLEMTPTAKIYGDVETKTIIVAAGAILHGRCLMDESEKGRKVKGKNEGYDEQTPNS</sequence>
<dbReference type="AlphaFoldDB" id="A0A0G0VD21"/>
<dbReference type="Proteomes" id="UP000034108">
    <property type="component" value="Unassembled WGS sequence"/>
</dbReference>
<dbReference type="PANTHER" id="PTHR35024:SF4">
    <property type="entry name" value="POLYMER-FORMING CYTOSKELETAL PROTEIN"/>
    <property type="match status" value="1"/>
</dbReference>
<comment type="caution">
    <text evidence="3">The sequence shown here is derived from an EMBL/GenBank/DDBJ whole genome shotgun (WGS) entry which is preliminary data.</text>
</comment>
<comment type="similarity">
    <text evidence="1">Belongs to the bactofilin family.</text>
</comment>
<evidence type="ECO:0000256" key="2">
    <source>
        <dbReference type="SAM" id="MobiDB-lite"/>
    </source>
</evidence>
<evidence type="ECO:0000313" key="3">
    <source>
        <dbReference type="EMBL" id="KKR97541.1"/>
    </source>
</evidence>
<dbReference type="InterPro" id="IPR007607">
    <property type="entry name" value="BacA/B"/>
</dbReference>
<gene>
    <name evidence="3" type="ORF">UU49_C0028G0005</name>
</gene>
<feature type="compositionally biased region" description="Basic and acidic residues" evidence="2">
    <location>
        <begin position="104"/>
        <end position="116"/>
    </location>
</feature>
<dbReference type="EMBL" id="LCAV01000028">
    <property type="protein sequence ID" value="KKR97541.1"/>
    <property type="molecule type" value="Genomic_DNA"/>
</dbReference>